<feature type="compositionally biased region" description="Basic residues" evidence="7">
    <location>
        <begin position="42"/>
        <end position="58"/>
    </location>
</feature>
<sequence length="463" mass="53702">MLATNKFSQKVRKEHLPSTGAKMRKVVHMPTRFDEKDLCEKPRKKKLKKSPKSQRRRSRSDSLVRELLTDLSSFEPKPRALRAGCVRPRERLVVYYADPETGELPEELTRWDAPQRGIQALPTGVDEEEEKEAHLQAILSRRDSSEKKPQIPTPTFRLVSPEFYKAVYPVKVCKEKLIQSEDDDDSESPGKLPDYDADTEDEEWLGQRQPEDRITFLNFERMMEKLEQLEAVCPPDRVDDVLWEFDEVAAHDVYDYWIGKKTKVVEDRVLTAWKKKPRSSKAEEMPRVQKYRLPGDEEASRTQKLVEVAKLVNVLRTRERARKLEIQAQFAQFEHTFGINSHKAHRDLVSPHNYGATSTCRSLESSSADGKYLFVKRPGCSYQAPLDPHCTHEVTHLAPEHEFSDRILETAPQICFFGRGGLRTWKLKRSKKDEVSEVEVGYGRFVVKGPRSYYNQIEKLEDD</sequence>
<dbReference type="InterPro" id="IPR019542">
    <property type="entry name" value="Enhancer_polycomb-like_N"/>
</dbReference>
<protein>
    <recommendedName>
        <fullName evidence="6">Enhancer of polycomb-like protein</fullName>
    </recommendedName>
</protein>
<evidence type="ECO:0000256" key="4">
    <source>
        <dbReference type="ARBA" id="ARBA00023163"/>
    </source>
</evidence>
<feature type="compositionally biased region" description="Basic and acidic residues" evidence="7">
    <location>
        <begin position="31"/>
        <end position="41"/>
    </location>
</feature>
<evidence type="ECO:0000256" key="6">
    <source>
        <dbReference type="RuleBase" id="RU361124"/>
    </source>
</evidence>
<comment type="caution">
    <text evidence="9">The sequence shown here is derived from an EMBL/GenBank/DDBJ whole genome shotgun (WGS) entry which is preliminary data.</text>
</comment>
<gene>
    <name evidence="9" type="ORF">QR680_006735</name>
</gene>
<name>A0AA39HYJ7_9BILA</name>
<feature type="domain" description="Enhancer of polycomb-like N-terminal" evidence="8">
    <location>
        <begin position="116"/>
        <end position="228"/>
    </location>
</feature>
<feature type="region of interest" description="Disordered" evidence="7">
    <location>
        <begin position="1"/>
        <end position="63"/>
    </location>
</feature>
<keyword evidence="3 6" id="KW-0805">Transcription regulation</keyword>
<accession>A0AA39HYJ7</accession>
<reference evidence="9" key="1">
    <citation type="submission" date="2023-06" db="EMBL/GenBank/DDBJ databases">
        <title>Genomic analysis of the entomopathogenic nematode Steinernema hermaphroditum.</title>
        <authorList>
            <person name="Schwarz E.M."/>
            <person name="Heppert J.K."/>
            <person name="Baniya A."/>
            <person name="Schwartz H.T."/>
            <person name="Tan C.-H."/>
            <person name="Antoshechkin I."/>
            <person name="Sternberg P.W."/>
            <person name="Goodrich-Blair H."/>
            <person name="Dillman A.R."/>
        </authorList>
    </citation>
    <scope>NUCLEOTIDE SEQUENCE</scope>
    <source>
        <strain evidence="9">PS9179</strain>
        <tissue evidence="9">Whole animal</tissue>
    </source>
</reference>
<dbReference type="InterPro" id="IPR024943">
    <property type="entry name" value="Enhancer_polycomb"/>
</dbReference>
<comment type="subcellular location">
    <subcellularLocation>
        <location evidence="1 6">Nucleus</location>
    </subcellularLocation>
</comment>
<comment type="similarity">
    <text evidence="2 6">Belongs to the enhancer of polycomb family.</text>
</comment>
<evidence type="ECO:0000256" key="1">
    <source>
        <dbReference type="ARBA" id="ARBA00004123"/>
    </source>
</evidence>
<keyword evidence="4 6" id="KW-0804">Transcription</keyword>
<dbReference type="Proteomes" id="UP001175271">
    <property type="component" value="Unassembled WGS sequence"/>
</dbReference>
<keyword evidence="10" id="KW-1185">Reference proteome</keyword>
<evidence type="ECO:0000256" key="7">
    <source>
        <dbReference type="SAM" id="MobiDB-lite"/>
    </source>
</evidence>
<dbReference type="AlphaFoldDB" id="A0AA39HYJ7"/>
<evidence type="ECO:0000256" key="2">
    <source>
        <dbReference type="ARBA" id="ARBA00008035"/>
    </source>
</evidence>
<dbReference type="EMBL" id="JAUCMV010000003">
    <property type="protein sequence ID" value="KAK0413323.1"/>
    <property type="molecule type" value="Genomic_DNA"/>
</dbReference>
<keyword evidence="5 6" id="KW-0539">Nucleus</keyword>
<evidence type="ECO:0000256" key="5">
    <source>
        <dbReference type="ARBA" id="ARBA00023242"/>
    </source>
</evidence>
<dbReference type="GO" id="GO:0006357">
    <property type="term" value="P:regulation of transcription by RNA polymerase II"/>
    <property type="evidence" value="ECO:0007669"/>
    <property type="project" value="InterPro"/>
</dbReference>
<evidence type="ECO:0000313" key="9">
    <source>
        <dbReference type="EMBL" id="KAK0413323.1"/>
    </source>
</evidence>
<dbReference type="GO" id="GO:0035267">
    <property type="term" value="C:NuA4 histone acetyltransferase complex"/>
    <property type="evidence" value="ECO:0007669"/>
    <property type="project" value="InterPro"/>
</dbReference>
<dbReference type="Pfam" id="PF10513">
    <property type="entry name" value="EPL1"/>
    <property type="match status" value="1"/>
</dbReference>
<evidence type="ECO:0000313" key="10">
    <source>
        <dbReference type="Proteomes" id="UP001175271"/>
    </source>
</evidence>
<evidence type="ECO:0000256" key="3">
    <source>
        <dbReference type="ARBA" id="ARBA00023015"/>
    </source>
</evidence>
<feature type="compositionally biased region" description="Acidic residues" evidence="7">
    <location>
        <begin position="195"/>
        <end position="204"/>
    </location>
</feature>
<dbReference type="GO" id="GO:0005634">
    <property type="term" value="C:nucleus"/>
    <property type="evidence" value="ECO:0007669"/>
    <property type="project" value="UniProtKB-SubCell"/>
</dbReference>
<feature type="region of interest" description="Disordered" evidence="7">
    <location>
        <begin position="178"/>
        <end position="204"/>
    </location>
</feature>
<proteinExistence type="inferred from homology"/>
<evidence type="ECO:0000259" key="8">
    <source>
        <dbReference type="Pfam" id="PF10513"/>
    </source>
</evidence>
<dbReference type="PANTHER" id="PTHR14898">
    <property type="entry name" value="ENHANCER OF POLYCOMB"/>
    <property type="match status" value="1"/>
</dbReference>
<organism evidence="9 10">
    <name type="scientific">Steinernema hermaphroditum</name>
    <dbReference type="NCBI Taxonomy" id="289476"/>
    <lineage>
        <taxon>Eukaryota</taxon>
        <taxon>Metazoa</taxon>
        <taxon>Ecdysozoa</taxon>
        <taxon>Nematoda</taxon>
        <taxon>Chromadorea</taxon>
        <taxon>Rhabditida</taxon>
        <taxon>Tylenchina</taxon>
        <taxon>Panagrolaimomorpha</taxon>
        <taxon>Strongyloidoidea</taxon>
        <taxon>Steinernematidae</taxon>
        <taxon>Steinernema</taxon>
    </lineage>
</organism>